<dbReference type="Proteomes" id="UP000094379">
    <property type="component" value="Unassembled WGS sequence"/>
</dbReference>
<gene>
    <name evidence="4" type="primary">mopII</name>
    <name evidence="4" type="ORF">A9E74_00693</name>
</gene>
<dbReference type="Gene3D" id="2.40.50.100">
    <property type="match status" value="1"/>
</dbReference>
<dbReference type="GO" id="GO:0015689">
    <property type="term" value="P:molybdate ion transport"/>
    <property type="evidence" value="ECO:0007669"/>
    <property type="project" value="InterPro"/>
</dbReference>
<evidence type="ECO:0000313" key="5">
    <source>
        <dbReference type="Proteomes" id="UP000094379"/>
    </source>
</evidence>
<dbReference type="PROSITE" id="PS51866">
    <property type="entry name" value="MOP"/>
    <property type="match status" value="1"/>
</dbReference>
<dbReference type="STRING" id="291169.A9E74_00693"/>
<dbReference type="InterPro" id="IPR005116">
    <property type="entry name" value="Transp-assoc_OB_typ1"/>
</dbReference>
<dbReference type="Pfam" id="PF03459">
    <property type="entry name" value="TOBE"/>
    <property type="match status" value="1"/>
</dbReference>
<evidence type="ECO:0000256" key="1">
    <source>
        <dbReference type="ARBA" id="ARBA00022505"/>
    </source>
</evidence>
<protein>
    <submittedName>
        <fullName evidence="4">Molybdenum-pterin-binding protein 2</fullName>
    </submittedName>
</protein>
<dbReference type="RefSeq" id="WP_069295238.1">
    <property type="nucleotide sequence ID" value="NZ_MCRI01000004.1"/>
</dbReference>
<name>A0A1E3GUH2_9GAMM</name>
<dbReference type="SUPFAM" id="SSF50331">
    <property type="entry name" value="MOP-like"/>
    <property type="match status" value="1"/>
</dbReference>
<evidence type="ECO:0000313" key="4">
    <source>
        <dbReference type="EMBL" id="ODN67585.1"/>
    </source>
</evidence>
<sequence length="74" mass="7898">MTIKAINSRNQFKGIIKRIKRGDVVSEVEVDTGAGVITSVITTSSLDDLGLKPGFEVIALFKSTEVALASFSKV</sequence>
<evidence type="ECO:0000259" key="3">
    <source>
        <dbReference type="PROSITE" id="PS51866"/>
    </source>
</evidence>
<keyword evidence="1 2" id="KW-0500">Molybdenum</keyword>
<reference evidence="4 5" key="1">
    <citation type="submission" date="2016-07" db="EMBL/GenBank/DDBJ databases">
        <title>Draft Genome Sequence of Methylophaga muralis Bur 1.</title>
        <authorList>
            <person name="Vasilenko O.V."/>
            <person name="Doronina N.V."/>
            <person name="Shmareva M.N."/>
            <person name="Tarlachkov S.V."/>
            <person name="Mustakhimov I."/>
            <person name="Trotsenko Y.A."/>
        </authorList>
    </citation>
    <scope>NUCLEOTIDE SEQUENCE [LARGE SCALE GENOMIC DNA]</scope>
    <source>
        <strain evidence="4 5">Bur 1</strain>
    </source>
</reference>
<keyword evidence="5" id="KW-1185">Reference proteome</keyword>
<dbReference type="InterPro" id="IPR008995">
    <property type="entry name" value="Mo/tungstate-bd_C_term_dom"/>
</dbReference>
<feature type="domain" description="Mop" evidence="3">
    <location>
        <begin position="5"/>
        <end position="70"/>
    </location>
</feature>
<accession>A0A1E3GUH2</accession>
<dbReference type="NCBIfam" id="TIGR00638">
    <property type="entry name" value="Mop"/>
    <property type="match status" value="1"/>
</dbReference>
<dbReference type="InterPro" id="IPR004606">
    <property type="entry name" value="Mop_domain"/>
</dbReference>
<comment type="caution">
    <text evidence="4">The sequence shown here is derived from an EMBL/GenBank/DDBJ whole genome shotgun (WGS) entry which is preliminary data.</text>
</comment>
<proteinExistence type="predicted"/>
<organism evidence="4 5">
    <name type="scientific">Methylophaga muralis</name>
    <dbReference type="NCBI Taxonomy" id="291169"/>
    <lineage>
        <taxon>Bacteria</taxon>
        <taxon>Pseudomonadati</taxon>
        <taxon>Pseudomonadota</taxon>
        <taxon>Gammaproteobacteria</taxon>
        <taxon>Thiotrichales</taxon>
        <taxon>Piscirickettsiaceae</taxon>
        <taxon>Methylophaga</taxon>
    </lineage>
</organism>
<dbReference type="AlphaFoldDB" id="A0A1E3GUH2"/>
<dbReference type="EMBL" id="MCRI01000004">
    <property type="protein sequence ID" value="ODN67585.1"/>
    <property type="molecule type" value="Genomic_DNA"/>
</dbReference>
<evidence type="ECO:0000256" key="2">
    <source>
        <dbReference type="PROSITE-ProRule" id="PRU01213"/>
    </source>
</evidence>